<dbReference type="AlphaFoldDB" id="A0AAI9US76"/>
<sequence length="70" mass="8208">MVDCIRVLESFMVSPAHPAFRRHEGFTSDFYSLHYILFTEFSLLGKHLISFFLNKFDSIAGCYVDDQLFH</sequence>
<evidence type="ECO:0000313" key="1">
    <source>
        <dbReference type="EMBL" id="KAK1463750.1"/>
    </source>
</evidence>
<proteinExistence type="predicted"/>
<dbReference type="EMBL" id="MPDP01000266">
    <property type="protein sequence ID" value="KAK1463750.1"/>
    <property type="molecule type" value="Genomic_DNA"/>
</dbReference>
<name>A0AAI9US76_9PEZI</name>
<keyword evidence="2" id="KW-1185">Reference proteome</keyword>
<gene>
    <name evidence="1" type="ORF">CCUS01_08163</name>
</gene>
<protein>
    <submittedName>
        <fullName evidence="1">Uncharacterized protein</fullName>
    </submittedName>
</protein>
<accession>A0AAI9US76</accession>
<evidence type="ECO:0000313" key="2">
    <source>
        <dbReference type="Proteomes" id="UP001239213"/>
    </source>
</evidence>
<comment type="caution">
    <text evidence="1">The sequence shown here is derived from an EMBL/GenBank/DDBJ whole genome shotgun (WGS) entry which is preliminary data.</text>
</comment>
<reference evidence="1" key="1">
    <citation type="submission" date="2016-11" db="EMBL/GenBank/DDBJ databases">
        <title>The genome sequence of Colletotrichum cuscutae.</title>
        <authorList>
            <person name="Baroncelli R."/>
        </authorList>
    </citation>
    <scope>NUCLEOTIDE SEQUENCE</scope>
    <source>
        <strain evidence="1">IMI 304802</strain>
    </source>
</reference>
<organism evidence="1 2">
    <name type="scientific">Colletotrichum cuscutae</name>
    <dbReference type="NCBI Taxonomy" id="1209917"/>
    <lineage>
        <taxon>Eukaryota</taxon>
        <taxon>Fungi</taxon>
        <taxon>Dikarya</taxon>
        <taxon>Ascomycota</taxon>
        <taxon>Pezizomycotina</taxon>
        <taxon>Sordariomycetes</taxon>
        <taxon>Hypocreomycetidae</taxon>
        <taxon>Glomerellales</taxon>
        <taxon>Glomerellaceae</taxon>
        <taxon>Colletotrichum</taxon>
        <taxon>Colletotrichum acutatum species complex</taxon>
    </lineage>
</organism>
<dbReference type="Proteomes" id="UP001239213">
    <property type="component" value="Unassembled WGS sequence"/>
</dbReference>